<comment type="catalytic activity">
    <reaction evidence="7">
        <text>a uridine in RNA = a pseudouridine in RNA</text>
        <dbReference type="Rhea" id="RHEA:48348"/>
        <dbReference type="Rhea" id="RHEA-COMP:12068"/>
        <dbReference type="Rhea" id="RHEA-COMP:12069"/>
        <dbReference type="ChEBI" id="CHEBI:65314"/>
        <dbReference type="ChEBI" id="CHEBI:65315"/>
    </reaction>
</comment>
<dbReference type="GO" id="GO:0000455">
    <property type="term" value="P:enzyme-directed rRNA pseudouridine synthesis"/>
    <property type="evidence" value="ECO:0007669"/>
    <property type="project" value="TreeGrafter"/>
</dbReference>
<dbReference type="CDD" id="cd00165">
    <property type="entry name" value="S4"/>
    <property type="match status" value="1"/>
</dbReference>
<dbReference type="PROSITE" id="PS01129">
    <property type="entry name" value="PSI_RLU"/>
    <property type="match status" value="1"/>
</dbReference>
<dbReference type="OrthoDB" id="9807829at2"/>
<evidence type="ECO:0000256" key="3">
    <source>
        <dbReference type="ARBA" id="ARBA00010876"/>
    </source>
</evidence>
<dbReference type="SMART" id="SM00363">
    <property type="entry name" value="S4"/>
    <property type="match status" value="1"/>
</dbReference>
<keyword evidence="5" id="KW-0694">RNA-binding</keyword>
<gene>
    <name evidence="8" type="ORF">WM2015_1829</name>
</gene>
<dbReference type="Gene3D" id="3.10.290.10">
    <property type="entry name" value="RNA-binding S4 domain"/>
    <property type="match status" value="1"/>
</dbReference>
<dbReference type="Pfam" id="PF00849">
    <property type="entry name" value="PseudoU_synth_2"/>
    <property type="match status" value="1"/>
</dbReference>
<proteinExistence type="inferred from homology"/>
<dbReference type="SUPFAM" id="SSF55120">
    <property type="entry name" value="Pseudouridine synthase"/>
    <property type="match status" value="1"/>
</dbReference>
<dbReference type="SUPFAM" id="SSF55174">
    <property type="entry name" value="Alpha-L RNA-binding motif"/>
    <property type="match status" value="1"/>
</dbReference>
<evidence type="ECO:0000256" key="5">
    <source>
        <dbReference type="ARBA" id="ARBA00022884"/>
    </source>
</evidence>
<evidence type="ECO:0000256" key="4">
    <source>
        <dbReference type="ARBA" id="ARBA00022552"/>
    </source>
</evidence>
<dbReference type="AlphaFoldDB" id="A0A0K0XX59"/>
<dbReference type="InterPro" id="IPR002942">
    <property type="entry name" value="S4_RNA-bd"/>
</dbReference>
<dbReference type="PANTHER" id="PTHR21600:SF92">
    <property type="entry name" value="RIBOSOMAL LARGE SUBUNIT PSEUDOURIDINE SYNTHASE C"/>
    <property type="match status" value="1"/>
</dbReference>
<keyword evidence="9" id="KW-1185">Reference proteome</keyword>
<dbReference type="STRING" id="1579979.WM2015_1829"/>
<sequence length="304" mass="33694">MSQPSRGGVRHETVGPDRAGQRLDNFLISLLGPVPKSLVYRLVRTGQVRVNGSRAKPMKKLRAGDEVRVPPVKQPDSVPGSLPAGLVERVRACIVDQTEDYVILDKPAGLAMHGGSGLSYGLMDAIAKIDERWRPVHRLDRPTSGLIVLACHHQALRRLQQSFVAREVDKRYLALLDGILPEDRVCVDAPLKKIRDGSGQHRVIVDEEGQSARSTFHLLERVGGYSYVEVRIETGRTHQIRAHAASIGLPLVGDELYNPKPCPDGLNRLFLHAHYLRLSWPEDRVYSSPLPAELAQALEHLRAA</sequence>
<name>A0A0K0XX59_9GAMM</name>
<comment type="similarity">
    <text evidence="3 7">Belongs to the pseudouridine synthase RluA family.</text>
</comment>
<dbReference type="RefSeq" id="WP_049725778.1">
    <property type="nucleotide sequence ID" value="NZ_CP012154.1"/>
</dbReference>
<evidence type="ECO:0000256" key="1">
    <source>
        <dbReference type="ARBA" id="ARBA00000381"/>
    </source>
</evidence>
<dbReference type="PROSITE" id="PS50889">
    <property type="entry name" value="S4"/>
    <property type="match status" value="1"/>
</dbReference>
<dbReference type="EC" id="5.4.99.-" evidence="7"/>
<organism evidence="8 9">
    <name type="scientific">Wenzhouxiangella marina</name>
    <dbReference type="NCBI Taxonomy" id="1579979"/>
    <lineage>
        <taxon>Bacteria</taxon>
        <taxon>Pseudomonadati</taxon>
        <taxon>Pseudomonadota</taxon>
        <taxon>Gammaproteobacteria</taxon>
        <taxon>Chromatiales</taxon>
        <taxon>Wenzhouxiangellaceae</taxon>
        <taxon>Wenzhouxiangella</taxon>
    </lineage>
</organism>
<evidence type="ECO:0000313" key="9">
    <source>
        <dbReference type="Proteomes" id="UP000066624"/>
    </source>
</evidence>
<dbReference type="Pfam" id="PF01479">
    <property type="entry name" value="S4"/>
    <property type="match status" value="1"/>
</dbReference>
<dbReference type="InterPro" id="IPR006224">
    <property type="entry name" value="PsdUridine_synth_RluA-like_CS"/>
</dbReference>
<dbReference type="InterPro" id="IPR050188">
    <property type="entry name" value="RluA_PseudoU_synthase"/>
</dbReference>
<dbReference type="InterPro" id="IPR036986">
    <property type="entry name" value="S4_RNA-bd_sf"/>
</dbReference>
<reference evidence="8 9" key="1">
    <citation type="submission" date="2015-07" db="EMBL/GenBank/DDBJ databases">
        <authorList>
            <person name="Noorani M."/>
        </authorList>
    </citation>
    <scope>NUCLEOTIDE SEQUENCE [LARGE SCALE GENOMIC DNA]</scope>
    <source>
        <strain evidence="8 9">KCTC 42284</strain>
    </source>
</reference>
<dbReference type="Gene3D" id="3.30.2350.10">
    <property type="entry name" value="Pseudouridine synthase"/>
    <property type="match status" value="1"/>
</dbReference>
<dbReference type="InterPro" id="IPR006145">
    <property type="entry name" value="PsdUridine_synth_RsuA/RluA"/>
</dbReference>
<dbReference type="CDD" id="cd02869">
    <property type="entry name" value="PseudoU_synth_RluA_like"/>
    <property type="match status" value="1"/>
</dbReference>
<keyword evidence="6 7" id="KW-0413">Isomerase</keyword>
<dbReference type="GO" id="GO:0003723">
    <property type="term" value="F:RNA binding"/>
    <property type="evidence" value="ECO:0007669"/>
    <property type="project" value="UniProtKB-KW"/>
</dbReference>
<dbReference type="GO" id="GO:0160141">
    <property type="term" value="F:23S rRNA pseudouridine(955/2504/2580) synthase activity"/>
    <property type="evidence" value="ECO:0007669"/>
    <property type="project" value="UniProtKB-EC"/>
</dbReference>
<dbReference type="KEGG" id="wma:WM2015_1829"/>
<accession>A0A0K0XX59</accession>
<dbReference type="InterPro" id="IPR020103">
    <property type="entry name" value="PsdUridine_synth_cat_dom_sf"/>
</dbReference>
<protein>
    <recommendedName>
        <fullName evidence="7">Pseudouridine synthase</fullName>
        <ecNumber evidence="7">5.4.99.-</ecNumber>
    </recommendedName>
</protein>
<dbReference type="PATRIC" id="fig|1579979.3.peg.1872"/>
<evidence type="ECO:0000256" key="2">
    <source>
        <dbReference type="ARBA" id="ARBA00002876"/>
    </source>
</evidence>
<dbReference type="EMBL" id="CP012154">
    <property type="protein sequence ID" value="AKS42196.1"/>
    <property type="molecule type" value="Genomic_DNA"/>
</dbReference>
<keyword evidence="4" id="KW-0698">rRNA processing</keyword>
<dbReference type="NCBIfam" id="TIGR00005">
    <property type="entry name" value="rluA_subfam"/>
    <property type="match status" value="1"/>
</dbReference>
<dbReference type="InterPro" id="IPR006225">
    <property type="entry name" value="PsdUridine_synth_RluC/D"/>
</dbReference>
<dbReference type="Proteomes" id="UP000066624">
    <property type="component" value="Chromosome"/>
</dbReference>
<evidence type="ECO:0000256" key="6">
    <source>
        <dbReference type="ARBA" id="ARBA00023235"/>
    </source>
</evidence>
<comment type="catalytic activity">
    <reaction evidence="1">
        <text>uridine(955/2504/2580) in 23S rRNA = pseudouridine(955/2504/2580) in 23S rRNA</text>
        <dbReference type="Rhea" id="RHEA:42528"/>
        <dbReference type="Rhea" id="RHEA-COMP:10099"/>
        <dbReference type="Rhea" id="RHEA-COMP:10100"/>
        <dbReference type="ChEBI" id="CHEBI:65314"/>
        <dbReference type="ChEBI" id="CHEBI:65315"/>
        <dbReference type="EC" id="5.4.99.24"/>
    </reaction>
</comment>
<evidence type="ECO:0000256" key="7">
    <source>
        <dbReference type="RuleBase" id="RU362028"/>
    </source>
</evidence>
<dbReference type="PANTHER" id="PTHR21600">
    <property type="entry name" value="MITOCHONDRIAL RNA PSEUDOURIDINE SYNTHASE"/>
    <property type="match status" value="1"/>
</dbReference>
<comment type="function">
    <text evidence="2">Responsible for synthesis of pseudouridine from uracil at positions 955, 2504 and 2580 in 23S ribosomal RNA.</text>
</comment>
<evidence type="ECO:0000313" key="8">
    <source>
        <dbReference type="EMBL" id="AKS42196.1"/>
    </source>
</evidence>